<evidence type="ECO:0000313" key="2">
    <source>
        <dbReference type="EMBL" id="MRX46439.1"/>
    </source>
</evidence>
<proteinExistence type="predicted"/>
<evidence type="ECO:0000313" key="3">
    <source>
        <dbReference type="Proteomes" id="UP000462931"/>
    </source>
</evidence>
<dbReference type="EMBL" id="WKJI01000001">
    <property type="protein sequence ID" value="MRX46439.1"/>
    <property type="molecule type" value="Genomic_DNA"/>
</dbReference>
<dbReference type="AlphaFoldDB" id="A0A7K0FKD6"/>
<gene>
    <name evidence="2" type="ORF">GJJ64_04470</name>
</gene>
<feature type="signal peptide" evidence="1">
    <location>
        <begin position="1"/>
        <end position="19"/>
    </location>
</feature>
<keyword evidence="1" id="KW-0732">Signal</keyword>
<keyword evidence="3" id="KW-1185">Reference proteome</keyword>
<protein>
    <submittedName>
        <fullName evidence="2">Uncharacterized protein</fullName>
    </submittedName>
</protein>
<organism evidence="2 3">
    <name type="scientific">Pedobacter puniceum</name>
    <dbReference type="NCBI Taxonomy" id="2666136"/>
    <lineage>
        <taxon>Bacteria</taxon>
        <taxon>Pseudomonadati</taxon>
        <taxon>Bacteroidota</taxon>
        <taxon>Sphingobacteriia</taxon>
        <taxon>Sphingobacteriales</taxon>
        <taxon>Sphingobacteriaceae</taxon>
        <taxon>Pedobacter</taxon>
    </lineage>
</organism>
<accession>A0A7K0FKD6</accession>
<evidence type="ECO:0000256" key="1">
    <source>
        <dbReference type="SAM" id="SignalP"/>
    </source>
</evidence>
<sequence>MRKIYFTLILIMGLKFLYAQDTTQLAGKMQFVFAQLNRNAISTGFLEERAFPLVSLTPFNGVLTDSNKVYLNALRATYFTQYSACMLSNNSMLPVDTINQRINQYLPATTAVPVAVHFGEFNSFKSYAATSNLVSIGADDVIHDVPNRTENPYLLRQLFTACPIKSEFENSNFSLVFKSNLFFTNTSLSVSALYIDFDD</sequence>
<name>A0A7K0FKD6_9SPHI</name>
<reference evidence="2 3" key="1">
    <citation type="submission" date="2019-11" db="EMBL/GenBank/DDBJ databases">
        <authorList>
            <person name="Cheng Q."/>
            <person name="Yang Z."/>
        </authorList>
    </citation>
    <scope>NUCLEOTIDE SEQUENCE [LARGE SCALE GENOMIC DNA]</scope>
    <source>
        <strain evidence="2 3">HX-22-1</strain>
    </source>
</reference>
<feature type="chain" id="PRO_5029906588" evidence="1">
    <location>
        <begin position="20"/>
        <end position="199"/>
    </location>
</feature>
<dbReference type="Proteomes" id="UP000462931">
    <property type="component" value="Unassembled WGS sequence"/>
</dbReference>
<dbReference type="RefSeq" id="WP_154286534.1">
    <property type="nucleotide sequence ID" value="NZ_WKJI01000001.1"/>
</dbReference>
<comment type="caution">
    <text evidence="2">The sequence shown here is derived from an EMBL/GenBank/DDBJ whole genome shotgun (WGS) entry which is preliminary data.</text>
</comment>